<name>A0A076G4L3_9CAUD</name>
<organism evidence="1 2">
    <name type="scientific">Aeromonas phage pAh6-C</name>
    <dbReference type="NCBI Taxonomy" id="1505227"/>
    <lineage>
        <taxon>Viruses</taxon>
        <taxon>Duplodnaviria</taxon>
        <taxon>Heunggongvirae</taxon>
        <taxon>Uroviricota</taxon>
        <taxon>Caudoviricetes</taxon>
        <taxon>Chaseviridae</taxon>
        <taxon>Nefertitivirinae</taxon>
        <taxon>Pahsextavirus</taxon>
        <taxon>Pahsextavirus pAh6C</taxon>
    </lineage>
</organism>
<accession>A0A076G4L3</accession>
<evidence type="ECO:0000313" key="2">
    <source>
        <dbReference type="Proteomes" id="UP000028666"/>
    </source>
</evidence>
<proteinExistence type="predicted"/>
<dbReference type="Proteomes" id="UP000028666">
    <property type="component" value="Segment"/>
</dbReference>
<evidence type="ECO:0000313" key="1">
    <source>
        <dbReference type="EMBL" id="AII26818.1"/>
    </source>
</evidence>
<gene>
    <name evidence="1" type="ORF">AH6C_064</name>
</gene>
<sequence>MTDKEFFRRSVLMFKNTYSEIGDQTAIARAQELVDQVNEHELKIAMARHDAEEPAKKPPMVKVKQECPVCHGKGTIRLGLMTTTCRQCLGGGVANVWMPAPPRAP</sequence>
<reference evidence="1 2" key="1">
    <citation type="submission" date="2014-05" db="EMBL/GenBank/DDBJ databases">
        <title>Complete genome sequence of Aeromonas bacteriophage pAh6-C.</title>
        <authorList>
            <person name="Jun J.W."/>
            <person name="Park S.C."/>
        </authorList>
    </citation>
    <scope>NUCLEOTIDE SEQUENCE [LARGE SCALE GENOMIC DNA]</scope>
</reference>
<dbReference type="SUPFAM" id="SSF57938">
    <property type="entry name" value="DnaJ/Hsp40 cysteine-rich domain"/>
    <property type="match status" value="1"/>
</dbReference>
<dbReference type="GeneID" id="22112320"/>
<dbReference type="Gene3D" id="6.20.20.10">
    <property type="match status" value="1"/>
</dbReference>
<dbReference type="EMBL" id="KJ858521">
    <property type="protein sequence ID" value="AII26818.1"/>
    <property type="molecule type" value="Genomic_DNA"/>
</dbReference>
<protein>
    <submittedName>
        <fullName evidence="1">Uncharacterized protein</fullName>
    </submittedName>
</protein>
<keyword evidence="2" id="KW-1185">Reference proteome</keyword>
<dbReference type="KEGG" id="vg:22112320"/>
<dbReference type="RefSeq" id="YP_009103398.1">
    <property type="nucleotide sequence ID" value="NC_025459.1"/>
</dbReference>
<dbReference type="InterPro" id="IPR036410">
    <property type="entry name" value="HSP_DnaJ_Cys-rich_dom_sf"/>
</dbReference>